<evidence type="ECO:0000313" key="1">
    <source>
        <dbReference type="EMBL" id="SNB51991.1"/>
    </source>
</evidence>
<dbReference type="AlphaFoldDB" id="A0A212PY02"/>
<organism evidence="1 2">
    <name type="scientific">Rhodoblastus acidophilus</name>
    <name type="common">Rhodopseudomonas acidophila</name>
    <dbReference type="NCBI Taxonomy" id="1074"/>
    <lineage>
        <taxon>Bacteria</taxon>
        <taxon>Pseudomonadati</taxon>
        <taxon>Pseudomonadota</taxon>
        <taxon>Alphaproteobacteria</taxon>
        <taxon>Hyphomicrobiales</taxon>
        <taxon>Rhodoblastaceae</taxon>
        <taxon>Rhodoblastus</taxon>
    </lineage>
</organism>
<protein>
    <submittedName>
        <fullName evidence="1">Uncharacterized protein</fullName>
    </submittedName>
</protein>
<dbReference type="Proteomes" id="UP000198418">
    <property type="component" value="Unassembled WGS sequence"/>
</dbReference>
<gene>
    <name evidence="1" type="ORF">SAMN06265338_101162</name>
</gene>
<sequence>MSESLSRLPWAPMDWLTGPFMRFLRIEAMAGAVLLLSSLLALALANSPWSASFLTL</sequence>
<evidence type="ECO:0000313" key="2">
    <source>
        <dbReference type="Proteomes" id="UP000198418"/>
    </source>
</evidence>
<accession>A0A212PY02</accession>
<keyword evidence="2" id="KW-1185">Reference proteome</keyword>
<reference evidence="2" key="1">
    <citation type="submission" date="2017-06" db="EMBL/GenBank/DDBJ databases">
        <authorList>
            <person name="Varghese N."/>
            <person name="Submissions S."/>
        </authorList>
    </citation>
    <scope>NUCLEOTIDE SEQUENCE [LARGE SCALE GENOMIC DNA]</scope>
    <source>
        <strain evidence="2">DSM 137</strain>
    </source>
</reference>
<dbReference type="EMBL" id="FYDG01000001">
    <property type="protein sequence ID" value="SNB51991.1"/>
    <property type="molecule type" value="Genomic_DNA"/>
</dbReference>
<proteinExistence type="predicted"/>
<name>A0A212PY02_RHOAC</name>